<evidence type="ECO:0000256" key="10">
    <source>
        <dbReference type="ARBA" id="ARBA00023224"/>
    </source>
</evidence>
<dbReference type="InterPro" id="IPR017979">
    <property type="entry name" value="GPCR_3_CS"/>
</dbReference>
<dbReference type="Pfam" id="PF00003">
    <property type="entry name" value="7tm_3"/>
    <property type="match status" value="1"/>
</dbReference>
<evidence type="ECO:0000256" key="11">
    <source>
        <dbReference type="ARBA" id="ARBA00038492"/>
    </source>
</evidence>
<keyword evidence="5 12" id="KW-1133">Transmembrane helix</keyword>
<feature type="transmembrane region" description="Helical" evidence="12">
    <location>
        <begin position="490"/>
        <end position="515"/>
    </location>
</feature>
<name>A0A8C9R1Z5_SCLFO</name>
<evidence type="ECO:0000256" key="8">
    <source>
        <dbReference type="ARBA" id="ARBA00023170"/>
    </source>
</evidence>
<feature type="transmembrane region" description="Helical" evidence="12">
    <location>
        <begin position="647"/>
        <end position="668"/>
    </location>
</feature>
<keyword evidence="4" id="KW-0732">Signal</keyword>
<dbReference type="FunFam" id="3.40.50.2300:FF:000016">
    <property type="entry name" value="Taste 1 receptor member 2"/>
    <property type="match status" value="1"/>
</dbReference>
<dbReference type="SMART" id="SM01411">
    <property type="entry name" value="Ephrin_rec_like"/>
    <property type="match status" value="1"/>
</dbReference>
<evidence type="ECO:0000313" key="14">
    <source>
        <dbReference type="Ensembl" id="ENSSFOP00015007518.2"/>
    </source>
</evidence>
<keyword evidence="2" id="KW-1003">Cell membrane</keyword>
<organism evidence="14 15">
    <name type="scientific">Scleropages formosus</name>
    <name type="common">Asian bonytongue</name>
    <name type="synonym">Osteoglossum formosum</name>
    <dbReference type="NCBI Taxonomy" id="113540"/>
    <lineage>
        <taxon>Eukaryota</taxon>
        <taxon>Metazoa</taxon>
        <taxon>Chordata</taxon>
        <taxon>Craniata</taxon>
        <taxon>Vertebrata</taxon>
        <taxon>Euteleostomi</taxon>
        <taxon>Actinopterygii</taxon>
        <taxon>Neopterygii</taxon>
        <taxon>Teleostei</taxon>
        <taxon>Osteoglossocephala</taxon>
        <taxon>Osteoglossomorpha</taxon>
        <taxon>Osteoglossiformes</taxon>
        <taxon>Osteoglossidae</taxon>
        <taxon>Scleropages</taxon>
    </lineage>
</organism>
<keyword evidence="9" id="KW-0325">Glycoprotein</keyword>
<sequence>SRYSGILIMMLAVTHTIDMINDSGFLPGVRLGYLICDTCSNPIKALQVAEHLLSTNGTLEVQCDHTERTPVKAVIGSRYSELSITVARLLGRFMVPQVHYEISTSASADILSDKVRFPSFLRTIPGDVHQTRAIAKFMSSFRWDWVGVVYGDDDYGKSALQSFLLDAREAKVCVAYQKVMPTYLNNENTNPRIKEVAKTIHSSTAQVVLLILNEQVVRKIFEEMMKTNTSRIWIASDAWSLAQSLASMPGINRVGEIFGFSFITGQNPGFSEFLQNLQPGPGAVNHFIEEYKNLRFECTPELLQYNECIANNPPSLCTRPPSITFKSPLACSIPDPQQANDDFLTQSVYLNVTYGERLAVWAIAHSLRNLLQCNGTHCPGEKNFPSWKVITLINPDGMWKLQNEGDGSLIFEEPVRVFIKKCSQSCPPGTFKKVSNISCCYNCTRCEEGTYSDVSDMQNCLICPKDMWSLKGSVQCSLRTETFFGWNEPYAIVLLTFVGLGLLLLLIVFVVFMASRHSPVVKVAGGKLCYIMMAALVVSFGSVVLFMGKPSVHICRARQTMYGLGFTLCVSCILVKAFRTFLAFLFNLYKQQKLKKLYKPIAIIAVFTTAESLICTFWLVFDSPKVETITSNQSMSIFFQCNEGSGVGFGIMLSYIGLLAFVCFLLAFKGRKVPHRFNETGYIIFSMLIYLFVWVCFIPIYVTKSQQRSAVQASAILVSSYGIIFCHFLPKCYMILCKKKKDISPEAYREKIRIFAITSGNQALCHLSKDSGIGDMETVATASSMNIEVSTVGRGISLNDPSLSLRKRVRRSSI</sequence>
<protein>
    <submittedName>
        <fullName evidence="14">Olfactory receptor C family, b1</fullName>
    </submittedName>
</protein>
<dbReference type="PROSITE" id="PS00980">
    <property type="entry name" value="G_PROTEIN_RECEP_F3_2"/>
    <property type="match status" value="1"/>
</dbReference>
<evidence type="ECO:0000256" key="3">
    <source>
        <dbReference type="ARBA" id="ARBA00022692"/>
    </source>
</evidence>
<feature type="transmembrane region" description="Helical" evidence="12">
    <location>
        <begin position="560"/>
        <end position="589"/>
    </location>
</feature>
<dbReference type="PRINTS" id="PR00248">
    <property type="entry name" value="GPCRMGR"/>
</dbReference>
<keyword evidence="7 12" id="KW-0472">Membrane</keyword>
<dbReference type="InterPro" id="IPR001828">
    <property type="entry name" value="ANF_lig-bd_rcpt"/>
</dbReference>
<dbReference type="GeneTree" id="ENSGT00940000166171"/>
<evidence type="ECO:0000256" key="5">
    <source>
        <dbReference type="ARBA" id="ARBA00022989"/>
    </source>
</evidence>
<dbReference type="PANTHER" id="PTHR24061:SF506">
    <property type="entry name" value="G-PROTEIN COUPLED RECEPTOR FAMILY C GROUP 6 MEMBER A-LIKE PRECURSOR"/>
    <property type="match status" value="1"/>
</dbReference>
<evidence type="ECO:0000256" key="12">
    <source>
        <dbReference type="SAM" id="Phobius"/>
    </source>
</evidence>
<dbReference type="GO" id="GO:0004930">
    <property type="term" value="F:G protein-coupled receptor activity"/>
    <property type="evidence" value="ECO:0007669"/>
    <property type="project" value="UniProtKB-KW"/>
</dbReference>
<dbReference type="InterPro" id="IPR000337">
    <property type="entry name" value="GPCR_3"/>
</dbReference>
<dbReference type="InterPro" id="IPR011500">
    <property type="entry name" value="GPCR_3_9-Cys_dom"/>
</dbReference>
<evidence type="ECO:0000259" key="13">
    <source>
        <dbReference type="PROSITE" id="PS50259"/>
    </source>
</evidence>
<reference evidence="14 15" key="1">
    <citation type="submission" date="2019-04" db="EMBL/GenBank/DDBJ databases">
        <authorList>
            <consortium name="Wellcome Sanger Institute Data Sharing"/>
        </authorList>
    </citation>
    <scope>NUCLEOTIDE SEQUENCE [LARGE SCALE GENOMIC DNA]</scope>
</reference>
<dbReference type="PROSITE" id="PS50259">
    <property type="entry name" value="G_PROTEIN_RECEP_F3_4"/>
    <property type="match status" value="1"/>
</dbReference>
<dbReference type="Pfam" id="PF07562">
    <property type="entry name" value="NCD3G"/>
    <property type="match status" value="1"/>
</dbReference>
<evidence type="ECO:0000256" key="1">
    <source>
        <dbReference type="ARBA" id="ARBA00004651"/>
    </source>
</evidence>
<dbReference type="SUPFAM" id="SSF53822">
    <property type="entry name" value="Periplasmic binding protein-like I"/>
    <property type="match status" value="1"/>
</dbReference>
<dbReference type="GO" id="GO:0050909">
    <property type="term" value="P:sensory perception of taste"/>
    <property type="evidence" value="ECO:0007669"/>
    <property type="project" value="UniProtKB-ARBA"/>
</dbReference>
<feature type="domain" description="G-protein coupled receptors family 3 profile" evidence="13">
    <location>
        <begin position="490"/>
        <end position="751"/>
    </location>
</feature>
<dbReference type="PANTHER" id="PTHR24061">
    <property type="entry name" value="CALCIUM-SENSING RECEPTOR-RELATED"/>
    <property type="match status" value="1"/>
</dbReference>
<keyword evidence="10" id="KW-0807">Transducer</keyword>
<keyword evidence="3 12" id="KW-0812">Transmembrane</keyword>
<dbReference type="Gene3D" id="3.40.50.2300">
    <property type="match status" value="2"/>
</dbReference>
<keyword evidence="8" id="KW-0675">Receptor</keyword>
<evidence type="ECO:0000256" key="4">
    <source>
        <dbReference type="ARBA" id="ARBA00022729"/>
    </source>
</evidence>
<dbReference type="Ensembl" id="ENSSFOT00015007628.2">
    <property type="protein sequence ID" value="ENSSFOP00015007518.2"/>
    <property type="gene ID" value="ENSSFOG00015004726.2"/>
</dbReference>
<evidence type="ECO:0000256" key="7">
    <source>
        <dbReference type="ARBA" id="ARBA00023136"/>
    </source>
</evidence>
<gene>
    <name evidence="14" type="primary">LOC108938592</name>
</gene>
<dbReference type="InterPro" id="IPR017978">
    <property type="entry name" value="GPCR_3_C"/>
</dbReference>
<dbReference type="InterPro" id="IPR038550">
    <property type="entry name" value="GPCR_3_9-Cys_sf"/>
</dbReference>
<comment type="subcellular location">
    <subcellularLocation>
        <location evidence="1">Cell membrane</location>
        <topology evidence="1">Multi-pass membrane protein</topology>
    </subcellularLocation>
</comment>
<dbReference type="Proteomes" id="UP000694397">
    <property type="component" value="Chromosome 15"/>
</dbReference>
<dbReference type="InterPro" id="IPR000068">
    <property type="entry name" value="GPCR_3_Ca_sens_rcpt-rel"/>
</dbReference>
<evidence type="ECO:0000256" key="6">
    <source>
        <dbReference type="ARBA" id="ARBA00023040"/>
    </source>
</evidence>
<comment type="similarity">
    <text evidence="11">Belongs to the G-protein coupled receptor 3 family. TAS1R subfamily.</text>
</comment>
<evidence type="ECO:0000256" key="2">
    <source>
        <dbReference type="ARBA" id="ARBA00022475"/>
    </source>
</evidence>
<feature type="transmembrane region" description="Helical" evidence="12">
    <location>
        <begin position="601"/>
        <end position="621"/>
    </location>
</feature>
<keyword evidence="6" id="KW-0297">G-protein coupled receptor</keyword>
<proteinExistence type="inferred from homology"/>
<accession>A0A8C9R1Z5</accession>
<dbReference type="InterPro" id="IPR028082">
    <property type="entry name" value="Peripla_BP_I"/>
</dbReference>
<dbReference type="GO" id="GO:0005886">
    <property type="term" value="C:plasma membrane"/>
    <property type="evidence" value="ECO:0007669"/>
    <property type="project" value="UniProtKB-SubCell"/>
</dbReference>
<reference evidence="14" key="2">
    <citation type="submission" date="2025-08" db="UniProtKB">
        <authorList>
            <consortium name="Ensembl"/>
        </authorList>
    </citation>
    <scope>IDENTIFICATION</scope>
</reference>
<feature type="transmembrane region" description="Helical" evidence="12">
    <location>
        <begin position="680"/>
        <end position="702"/>
    </location>
</feature>
<evidence type="ECO:0000256" key="9">
    <source>
        <dbReference type="ARBA" id="ARBA00023180"/>
    </source>
</evidence>
<feature type="transmembrane region" description="Helical" evidence="12">
    <location>
        <begin position="527"/>
        <end position="548"/>
    </location>
</feature>
<dbReference type="Gene3D" id="2.10.50.30">
    <property type="entry name" value="GPCR, family 3, nine cysteines domain"/>
    <property type="match status" value="1"/>
</dbReference>
<feature type="transmembrane region" description="Helical" evidence="12">
    <location>
        <begin position="714"/>
        <end position="736"/>
    </location>
</feature>
<keyword evidence="15" id="KW-1185">Reference proteome</keyword>
<dbReference type="Pfam" id="PF01094">
    <property type="entry name" value="ANF_receptor"/>
    <property type="match status" value="1"/>
</dbReference>
<reference evidence="14" key="3">
    <citation type="submission" date="2025-09" db="UniProtKB">
        <authorList>
            <consortium name="Ensembl"/>
        </authorList>
    </citation>
    <scope>IDENTIFICATION</scope>
</reference>
<evidence type="ECO:0000313" key="15">
    <source>
        <dbReference type="Proteomes" id="UP000694397"/>
    </source>
</evidence>
<dbReference type="AlphaFoldDB" id="A0A8C9R1Z5"/>
<dbReference type="FunFam" id="2.10.50.30:FF:000004">
    <property type="entry name" value="Taste receptor type 1 member 3-like protein"/>
    <property type="match status" value="1"/>
</dbReference>